<evidence type="ECO:0000313" key="2">
    <source>
        <dbReference type="Proteomes" id="UP000621560"/>
    </source>
</evidence>
<dbReference type="AlphaFoldDB" id="A0A927BYG7"/>
<protein>
    <submittedName>
        <fullName evidence="1">Uncharacterized protein</fullName>
    </submittedName>
</protein>
<keyword evidence="2" id="KW-1185">Reference proteome</keyword>
<evidence type="ECO:0000313" key="1">
    <source>
        <dbReference type="EMBL" id="MBD2847628.1"/>
    </source>
</evidence>
<comment type="caution">
    <text evidence="1">The sequence shown here is derived from an EMBL/GenBank/DDBJ whole genome shotgun (WGS) entry which is preliminary data.</text>
</comment>
<gene>
    <name evidence="1" type="ORF">IDH44_20755</name>
</gene>
<name>A0A927BYG7_9BACL</name>
<dbReference type="EMBL" id="JACXIZ010000043">
    <property type="protein sequence ID" value="MBD2847628.1"/>
    <property type="molecule type" value="Genomic_DNA"/>
</dbReference>
<dbReference type="Proteomes" id="UP000621560">
    <property type="component" value="Unassembled WGS sequence"/>
</dbReference>
<dbReference type="InterPro" id="IPR058705">
    <property type="entry name" value="A_ENA"/>
</dbReference>
<reference evidence="1" key="1">
    <citation type="submission" date="2020-09" db="EMBL/GenBank/DDBJ databases">
        <title>A novel bacterium of genus Paenibacillus, isolated from South China Sea.</title>
        <authorList>
            <person name="Huang H."/>
            <person name="Mo K."/>
            <person name="Hu Y."/>
        </authorList>
    </citation>
    <scope>NUCLEOTIDE SEQUENCE</scope>
    <source>
        <strain evidence="1">IB182496</strain>
    </source>
</reference>
<accession>A0A927BYG7</accession>
<dbReference type="RefSeq" id="WP_190920736.1">
    <property type="nucleotide sequence ID" value="NZ_JACXIZ010000043.1"/>
</dbReference>
<dbReference type="Pfam" id="PF26595">
    <property type="entry name" value="A_ENA"/>
    <property type="match status" value="1"/>
</dbReference>
<organism evidence="1 2">
    <name type="scientific">Paenibacillus sabuli</name>
    <dbReference type="NCBI Taxonomy" id="2772509"/>
    <lineage>
        <taxon>Bacteria</taxon>
        <taxon>Bacillati</taxon>
        <taxon>Bacillota</taxon>
        <taxon>Bacilli</taxon>
        <taxon>Bacillales</taxon>
        <taxon>Paenibacillaceae</taxon>
        <taxon>Paenibacillus</taxon>
    </lineage>
</organism>
<proteinExistence type="predicted"/>
<sequence>MSQANIPNITPIISVTRDESATMLLSSIALEEMALAHIMNAEAEKLQFVLGTLDTRTTGPAALRHDQLLAVNASVRKTLQDVVLKEILLYMKFEHVLELLHEGNHTPGKGGLV</sequence>